<dbReference type="OrthoDB" id="3501153at2759"/>
<dbReference type="EMBL" id="ML977326">
    <property type="protein sequence ID" value="KAF2114051.1"/>
    <property type="molecule type" value="Genomic_DNA"/>
</dbReference>
<organism evidence="2 3">
    <name type="scientific">Lophiotrema nucula</name>
    <dbReference type="NCBI Taxonomy" id="690887"/>
    <lineage>
        <taxon>Eukaryota</taxon>
        <taxon>Fungi</taxon>
        <taxon>Dikarya</taxon>
        <taxon>Ascomycota</taxon>
        <taxon>Pezizomycotina</taxon>
        <taxon>Dothideomycetes</taxon>
        <taxon>Pleosporomycetidae</taxon>
        <taxon>Pleosporales</taxon>
        <taxon>Lophiotremataceae</taxon>
        <taxon>Lophiotrema</taxon>
    </lineage>
</organism>
<keyword evidence="1" id="KW-0472">Membrane</keyword>
<dbReference type="Proteomes" id="UP000799770">
    <property type="component" value="Unassembled WGS sequence"/>
</dbReference>
<sequence>MWSQLSEKFKDRIIWPFSPTYTEVREVDSDDASGFTYKQAPIKATSSRVKIALALLILAITFGAGLLVASIGPRAVSQIPISSHKDDHIAACPLLSPMATPPKVEHKCGSTYASALASGCTFDLLSYSWVPKSCYDSETDLEFREWIANPNRTGGAFPFFANKSLSPSSHILDVDALSSMSGNIWVWSPEEEHVGHCIFWSRRIHRFLQGRFKWSESVAKMAHTSHCAFEVLDRLLSKTPLRRIEYGIARFKVQYDSCA</sequence>
<keyword evidence="3" id="KW-1185">Reference proteome</keyword>
<name>A0A6A5Z6R3_9PLEO</name>
<dbReference type="PANTHER" id="PTHR35896:SF3">
    <property type="entry name" value="MAJOR FACILITATOR SUPERFAMILY TRANSPORTER"/>
    <property type="match status" value="1"/>
</dbReference>
<keyword evidence="1" id="KW-0812">Transmembrane</keyword>
<accession>A0A6A5Z6R3</accession>
<evidence type="ECO:0000313" key="2">
    <source>
        <dbReference type="EMBL" id="KAF2114051.1"/>
    </source>
</evidence>
<dbReference type="AlphaFoldDB" id="A0A6A5Z6R3"/>
<keyword evidence="1" id="KW-1133">Transmembrane helix</keyword>
<dbReference type="PANTHER" id="PTHR35896">
    <property type="entry name" value="IG-LIKE DOMAIN-CONTAINING PROTEIN"/>
    <property type="match status" value="1"/>
</dbReference>
<feature type="transmembrane region" description="Helical" evidence="1">
    <location>
        <begin position="51"/>
        <end position="72"/>
    </location>
</feature>
<evidence type="ECO:0000256" key="1">
    <source>
        <dbReference type="SAM" id="Phobius"/>
    </source>
</evidence>
<dbReference type="InterPro" id="IPR053008">
    <property type="entry name" value="Phomopsin_biosynth_assoc"/>
</dbReference>
<reference evidence="2" key="1">
    <citation type="journal article" date="2020" name="Stud. Mycol.">
        <title>101 Dothideomycetes genomes: a test case for predicting lifestyles and emergence of pathogens.</title>
        <authorList>
            <person name="Haridas S."/>
            <person name="Albert R."/>
            <person name="Binder M."/>
            <person name="Bloem J."/>
            <person name="Labutti K."/>
            <person name="Salamov A."/>
            <person name="Andreopoulos B."/>
            <person name="Baker S."/>
            <person name="Barry K."/>
            <person name="Bills G."/>
            <person name="Bluhm B."/>
            <person name="Cannon C."/>
            <person name="Castanera R."/>
            <person name="Culley D."/>
            <person name="Daum C."/>
            <person name="Ezra D."/>
            <person name="Gonzalez J."/>
            <person name="Henrissat B."/>
            <person name="Kuo A."/>
            <person name="Liang C."/>
            <person name="Lipzen A."/>
            <person name="Lutzoni F."/>
            <person name="Magnuson J."/>
            <person name="Mondo S."/>
            <person name="Nolan M."/>
            <person name="Ohm R."/>
            <person name="Pangilinan J."/>
            <person name="Park H.-J."/>
            <person name="Ramirez L."/>
            <person name="Alfaro M."/>
            <person name="Sun H."/>
            <person name="Tritt A."/>
            <person name="Yoshinaga Y."/>
            <person name="Zwiers L.-H."/>
            <person name="Turgeon B."/>
            <person name="Goodwin S."/>
            <person name="Spatafora J."/>
            <person name="Crous P."/>
            <person name="Grigoriev I."/>
        </authorList>
    </citation>
    <scope>NUCLEOTIDE SEQUENCE</scope>
    <source>
        <strain evidence="2">CBS 627.86</strain>
    </source>
</reference>
<evidence type="ECO:0000313" key="3">
    <source>
        <dbReference type="Proteomes" id="UP000799770"/>
    </source>
</evidence>
<proteinExistence type="predicted"/>
<protein>
    <submittedName>
        <fullName evidence="2">Uncharacterized protein</fullName>
    </submittedName>
</protein>
<gene>
    <name evidence="2" type="ORF">BDV96DRAFT_600791</name>
</gene>